<dbReference type="InterPro" id="IPR003096">
    <property type="entry name" value="SM22_calponin"/>
</dbReference>
<dbReference type="PANTHER" id="PTHR47385:SF19">
    <property type="entry name" value="TRANSGELIN"/>
    <property type="match status" value="1"/>
</dbReference>
<name>A0A7E4VBM0_PANRE</name>
<dbReference type="Proteomes" id="UP000492821">
    <property type="component" value="Unassembled WGS sequence"/>
</dbReference>
<dbReference type="GO" id="GO:0015629">
    <property type="term" value="C:actin cytoskeleton"/>
    <property type="evidence" value="ECO:0007669"/>
    <property type="project" value="TreeGrafter"/>
</dbReference>
<dbReference type="GO" id="GO:0051015">
    <property type="term" value="F:actin filament binding"/>
    <property type="evidence" value="ECO:0007669"/>
    <property type="project" value="TreeGrafter"/>
</dbReference>
<dbReference type="Pfam" id="PF00402">
    <property type="entry name" value="Calponin"/>
    <property type="match status" value="1"/>
</dbReference>
<evidence type="ECO:0000256" key="3">
    <source>
        <dbReference type="SAM" id="MobiDB-lite"/>
    </source>
</evidence>
<evidence type="ECO:0000313" key="6">
    <source>
        <dbReference type="WBParaSite" id="Pan_g18996.t1"/>
    </source>
</evidence>
<protein>
    <recommendedName>
        <fullName evidence="2">Transgelin</fullName>
    </recommendedName>
</protein>
<accession>A0A7E4VBM0</accession>
<evidence type="ECO:0000256" key="1">
    <source>
        <dbReference type="ARBA" id="ARBA00009631"/>
    </source>
</evidence>
<feature type="region of interest" description="Disordered" evidence="3">
    <location>
        <begin position="204"/>
        <end position="231"/>
    </location>
</feature>
<reference evidence="6" key="2">
    <citation type="submission" date="2020-10" db="UniProtKB">
        <authorList>
            <consortium name="WormBaseParasite"/>
        </authorList>
    </citation>
    <scope>IDENTIFICATION</scope>
</reference>
<dbReference type="PROSITE" id="PS01052">
    <property type="entry name" value="CALPONIN_1"/>
    <property type="match status" value="1"/>
</dbReference>
<evidence type="ECO:0000256" key="2">
    <source>
        <dbReference type="RuleBase" id="RU361224"/>
    </source>
</evidence>
<comment type="similarity">
    <text evidence="1 2">Belongs to the calponin family.</text>
</comment>
<feature type="domain" description="Calponin-homology (CH)" evidence="4">
    <location>
        <begin position="24"/>
        <end position="141"/>
    </location>
</feature>
<organism evidence="5 6">
    <name type="scientific">Panagrellus redivivus</name>
    <name type="common">Microworm</name>
    <dbReference type="NCBI Taxonomy" id="6233"/>
    <lineage>
        <taxon>Eukaryota</taxon>
        <taxon>Metazoa</taxon>
        <taxon>Ecdysozoa</taxon>
        <taxon>Nematoda</taxon>
        <taxon>Chromadorea</taxon>
        <taxon>Rhabditida</taxon>
        <taxon>Tylenchina</taxon>
        <taxon>Panagrolaimomorpha</taxon>
        <taxon>Panagrolaimoidea</taxon>
        <taxon>Panagrolaimidae</taxon>
        <taxon>Panagrellus</taxon>
    </lineage>
</organism>
<dbReference type="InterPro" id="IPR000557">
    <property type="entry name" value="Calponin_repeat"/>
</dbReference>
<keyword evidence="5" id="KW-1185">Reference proteome</keyword>
<dbReference type="Pfam" id="PF00307">
    <property type="entry name" value="CH"/>
    <property type="match status" value="1"/>
</dbReference>
<dbReference type="PROSITE" id="PS51122">
    <property type="entry name" value="CALPONIN_2"/>
    <property type="match status" value="1"/>
</dbReference>
<sequence length="231" mass="26250">MANHGPSYGLSRELERKNLARFCIEEAREVLQWIEDVTKMRFSKSPAQFNTADEVCDALKDGILLGNLMHRLVGKANKMYFPFDEKAKMPFQKMVNISNFLDAIKKYGVPEISCFQTVDLYENKQCYKVIECLRALAAVAQSKDAKVPFPFWVVKMSTGQKRHFTTEQIKGGDAVIPLQYGTNKCASQKGMTPYGLARQIKPVPTDNEDIYSDDNSTLERVDRNGNNQKYA</sequence>
<dbReference type="PROSITE" id="PS50021">
    <property type="entry name" value="CH"/>
    <property type="match status" value="1"/>
</dbReference>
<dbReference type="InterPro" id="IPR036872">
    <property type="entry name" value="CH_dom_sf"/>
</dbReference>
<dbReference type="PRINTS" id="PR00888">
    <property type="entry name" value="SM22CALPONIN"/>
</dbReference>
<dbReference type="GO" id="GO:0007015">
    <property type="term" value="P:actin filament organization"/>
    <property type="evidence" value="ECO:0007669"/>
    <property type="project" value="TreeGrafter"/>
</dbReference>
<proteinExistence type="inferred from homology"/>
<reference evidence="5" key="1">
    <citation type="journal article" date="2013" name="Genetics">
        <title>The draft genome and transcriptome of Panagrellus redivivus are shaped by the harsh demands of a free-living lifestyle.</title>
        <authorList>
            <person name="Srinivasan J."/>
            <person name="Dillman A.R."/>
            <person name="Macchietto M.G."/>
            <person name="Heikkinen L."/>
            <person name="Lakso M."/>
            <person name="Fracchia K.M."/>
            <person name="Antoshechkin I."/>
            <person name="Mortazavi A."/>
            <person name="Wong G."/>
            <person name="Sternberg P.W."/>
        </authorList>
    </citation>
    <scope>NUCLEOTIDE SEQUENCE [LARGE SCALE GENOMIC DNA]</scope>
    <source>
        <strain evidence="5">MT8872</strain>
    </source>
</reference>
<dbReference type="Gene3D" id="1.10.418.10">
    <property type="entry name" value="Calponin-like domain"/>
    <property type="match status" value="1"/>
</dbReference>
<evidence type="ECO:0000313" key="5">
    <source>
        <dbReference type="Proteomes" id="UP000492821"/>
    </source>
</evidence>
<dbReference type="WBParaSite" id="Pan_g18996.t1">
    <property type="protein sequence ID" value="Pan_g18996.t1"/>
    <property type="gene ID" value="Pan_g18996"/>
</dbReference>
<dbReference type="SMART" id="SM00033">
    <property type="entry name" value="CH"/>
    <property type="match status" value="1"/>
</dbReference>
<evidence type="ECO:0000259" key="4">
    <source>
        <dbReference type="PROSITE" id="PS50021"/>
    </source>
</evidence>
<dbReference type="PANTHER" id="PTHR47385">
    <property type="entry name" value="CALPONIN"/>
    <property type="match status" value="1"/>
</dbReference>
<dbReference type="AlphaFoldDB" id="A0A7E4VBM0"/>
<dbReference type="InterPro" id="IPR050606">
    <property type="entry name" value="Calponin-like"/>
</dbReference>
<dbReference type="SUPFAM" id="SSF47576">
    <property type="entry name" value="Calponin-homology domain, CH-domain"/>
    <property type="match status" value="1"/>
</dbReference>
<dbReference type="InterPro" id="IPR001715">
    <property type="entry name" value="CH_dom"/>
</dbReference>